<proteinExistence type="predicted"/>
<dbReference type="Proteomes" id="UP000308199">
    <property type="component" value="Unassembled WGS sequence"/>
</dbReference>
<evidence type="ECO:0000313" key="2">
    <source>
        <dbReference type="Proteomes" id="UP000308199"/>
    </source>
</evidence>
<protein>
    <submittedName>
        <fullName evidence="1">Uncharacterized protein</fullName>
    </submittedName>
</protein>
<dbReference type="AlphaFoldDB" id="A0A4V6S159"/>
<feature type="non-terminal residue" evidence="1">
    <location>
        <position position="1"/>
    </location>
</feature>
<evidence type="ECO:0000313" key="1">
    <source>
        <dbReference type="EMBL" id="THH05553.1"/>
    </source>
</evidence>
<dbReference type="EMBL" id="SGPK01000253">
    <property type="protein sequence ID" value="THH05553.1"/>
    <property type="molecule type" value="Genomic_DNA"/>
</dbReference>
<accession>A0A4V6S159</accession>
<sequence length="100" mass="11650">LLQALGTAFPVFLNRSRFPKVTLVRLIDFDQSRFRSVPWRVAGVAFWAFWVKRFERVGVRLEDHKGDLIRVIFREVNVLLPEDESGVNMPDTRLLASHNL</sequence>
<gene>
    <name evidence="1" type="ORF">EW145_g4707</name>
</gene>
<keyword evidence="2" id="KW-1185">Reference proteome</keyword>
<name>A0A4V6S159_9AGAM</name>
<reference evidence="1 2" key="1">
    <citation type="submission" date="2019-02" db="EMBL/GenBank/DDBJ databases">
        <title>Genome sequencing of the rare red list fungi Phellinidium pouzarii.</title>
        <authorList>
            <person name="Buettner E."/>
            <person name="Kellner H."/>
        </authorList>
    </citation>
    <scope>NUCLEOTIDE SEQUENCE [LARGE SCALE GENOMIC DNA]</scope>
    <source>
        <strain evidence="1 2">DSM 108285</strain>
    </source>
</reference>
<organism evidence="1 2">
    <name type="scientific">Phellinidium pouzarii</name>
    <dbReference type="NCBI Taxonomy" id="167371"/>
    <lineage>
        <taxon>Eukaryota</taxon>
        <taxon>Fungi</taxon>
        <taxon>Dikarya</taxon>
        <taxon>Basidiomycota</taxon>
        <taxon>Agaricomycotina</taxon>
        <taxon>Agaricomycetes</taxon>
        <taxon>Hymenochaetales</taxon>
        <taxon>Hymenochaetaceae</taxon>
        <taxon>Phellinidium</taxon>
    </lineage>
</organism>
<comment type="caution">
    <text evidence="1">The sequence shown here is derived from an EMBL/GenBank/DDBJ whole genome shotgun (WGS) entry which is preliminary data.</text>
</comment>